<sequence>MWKTFTDDCQIFDVFRTFALSFVGFNFYFCVIASEEKRNVYFLKNQNSEYFHKLLLTN</sequence>
<evidence type="ECO:0000256" key="1">
    <source>
        <dbReference type="SAM" id="Phobius"/>
    </source>
</evidence>
<keyword evidence="1" id="KW-1133">Transmembrane helix</keyword>
<keyword evidence="1" id="KW-0472">Membrane</keyword>
<dbReference type="EMBL" id="FRAM01000002">
    <property type="protein sequence ID" value="SHK34495.1"/>
    <property type="molecule type" value="Genomic_DNA"/>
</dbReference>
<protein>
    <submittedName>
        <fullName evidence="2">Uncharacterized protein</fullName>
    </submittedName>
</protein>
<proteinExistence type="predicted"/>
<name>A0A1M6RPX2_9FLAO</name>
<dbReference type="STRING" id="216903.SAMN05444371_2018"/>
<keyword evidence="1" id="KW-0812">Transmembrane</keyword>
<organism evidence="2 3">
    <name type="scientific">Epilithonimonas mollis</name>
    <dbReference type="NCBI Taxonomy" id="216903"/>
    <lineage>
        <taxon>Bacteria</taxon>
        <taxon>Pseudomonadati</taxon>
        <taxon>Bacteroidota</taxon>
        <taxon>Flavobacteriia</taxon>
        <taxon>Flavobacteriales</taxon>
        <taxon>Weeksellaceae</taxon>
        <taxon>Chryseobacterium group</taxon>
        <taxon>Epilithonimonas</taxon>
    </lineage>
</organism>
<accession>A0A1M6RPX2</accession>
<evidence type="ECO:0000313" key="2">
    <source>
        <dbReference type="EMBL" id="SHK34495.1"/>
    </source>
</evidence>
<feature type="transmembrane region" description="Helical" evidence="1">
    <location>
        <begin position="14"/>
        <end position="34"/>
    </location>
</feature>
<evidence type="ECO:0000313" key="3">
    <source>
        <dbReference type="Proteomes" id="UP000184498"/>
    </source>
</evidence>
<keyword evidence="3" id="KW-1185">Reference proteome</keyword>
<gene>
    <name evidence="2" type="ORF">SAMN05444371_2018</name>
</gene>
<reference evidence="3" key="1">
    <citation type="submission" date="2016-11" db="EMBL/GenBank/DDBJ databases">
        <authorList>
            <person name="Varghese N."/>
            <person name="Submissions S."/>
        </authorList>
    </citation>
    <scope>NUCLEOTIDE SEQUENCE [LARGE SCALE GENOMIC DNA]</scope>
    <source>
        <strain evidence="3">DSM 18016</strain>
    </source>
</reference>
<dbReference type="AlphaFoldDB" id="A0A1M6RPX2"/>
<dbReference type="Proteomes" id="UP000184498">
    <property type="component" value="Unassembled WGS sequence"/>
</dbReference>